<feature type="transmembrane region" description="Helical" evidence="5">
    <location>
        <begin position="406"/>
        <end position="426"/>
    </location>
</feature>
<dbReference type="Proteomes" id="UP001239267">
    <property type="component" value="Unassembled WGS sequence"/>
</dbReference>
<evidence type="ECO:0000256" key="2">
    <source>
        <dbReference type="ARBA" id="ARBA00022692"/>
    </source>
</evidence>
<organism evidence="7 8">
    <name type="scientific">Pseudarthrobacter niigatensis</name>
    <dbReference type="NCBI Taxonomy" id="369935"/>
    <lineage>
        <taxon>Bacteria</taxon>
        <taxon>Bacillati</taxon>
        <taxon>Actinomycetota</taxon>
        <taxon>Actinomycetes</taxon>
        <taxon>Micrococcales</taxon>
        <taxon>Micrococcaceae</taxon>
        <taxon>Pseudarthrobacter</taxon>
    </lineage>
</organism>
<reference evidence="7 8" key="1">
    <citation type="submission" date="2023-07" db="EMBL/GenBank/DDBJ databases">
        <title>Sorghum-associated microbial communities from plants grown in Nebraska, USA.</title>
        <authorList>
            <person name="Schachtman D."/>
        </authorList>
    </citation>
    <scope>NUCLEOTIDE SEQUENCE [LARGE SCALE GENOMIC DNA]</scope>
    <source>
        <strain evidence="7 8">DS1001</strain>
    </source>
</reference>
<proteinExistence type="predicted"/>
<feature type="transmembrane region" description="Helical" evidence="5">
    <location>
        <begin position="266"/>
        <end position="287"/>
    </location>
</feature>
<feature type="transmembrane region" description="Helical" evidence="5">
    <location>
        <begin position="382"/>
        <end position="400"/>
    </location>
</feature>
<comment type="subcellular location">
    <subcellularLocation>
        <location evidence="1">Membrane</location>
        <topology evidence="1">Multi-pass membrane protein</topology>
    </subcellularLocation>
</comment>
<feature type="transmembrane region" description="Helical" evidence="5">
    <location>
        <begin position="142"/>
        <end position="159"/>
    </location>
</feature>
<accession>A0AAJ1WIN5</accession>
<feature type="domain" description="O-antigen ligase-related" evidence="6">
    <location>
        <begin position="230"/>
        <end position="357"/>
    </location>
</feature>
<evidence type="ECO:0000256" key="1">
    <source>
        <dbReference type="ARBA" id="ARBA00004141"/>
    </source>
</evidence>
<dbReference type="InterPro" id="IPR051533">
    <property type="entry name" value="WaaL-like"/>
</dbReference>
<dbReference type="EMBL" id="JAUSTB010000016">
    <property type="protein sequence ID" value="MDQ0147748.1"/>
    <property type="molecule type" value="Genomic_DNA"/>
</dbReference>
<evidence type="ECO:0000256" key="5">
    <source>
        <dbReference type="SAM" id="Phobius"/>
    </source>
</evidence>
<dbReference type="GO" id="GO:0016020">
    <property type="term" value="C:membrane"/>
    <property type="evidence" value="ECO:0007669"/>
    <property type="project" value="UniProtKB-SubCell"/>
</dbReference>
<feature type="transmembrane region" description="Helical" evidence="5">
    <location>
        <begin position="230"/>
        <end position="259"/>
    </location>
</feature>
<dbReference type="AlphaFoldDB" id="A0AAJ1WIN5"/>
<gene>
    <name evidence="7" type="ORF">J2T23_003673</name>
</gene>
<feature type="transmembrane region" description="Helical" evidence="5">
    <location>
        <begin position="21"/>
        <end position="41"/>
    </location>
</feature>
<protein>
    <recommendedName>
        <fullName evidence="6">O-antigen ligase-related domain-containing protein</fullName>
    </recommendedName>
</protein>
<keyword evidence="8" id="KW-1185">Reference proteome</keyword>
<dbReference type="PANTHER" id="PTHR37422">
    <property type="entry name" value="TEICHURONIC ACID BIOSYNTHESIS PROTEIN TUAE"/>
    <property type="match status" value="1"/>
</dbReference>
<feature type="transmembrane region" description="Helical" evidence="5">
    <location>
        <begin position="341"/>
        <end position="370"/>
    </location>
</feature>
<feature type="transmembrane region" description="Helical" evidence="5">
    <location>
        <begin position="76"/>
        <end position="100"/>
    </location>
</feature>
<dbReference type="PANTHER" id="PTHR37422:SF13">
    <property type="entry name" value="LIPOPOLYSACCHARIDE BIOSYNTHESIS PROTEIN PA4999-RELATED"/>
    <property type="match status" value="1"/>
</dbReference>
<dbReference type="Pfam" id="PF04932">
    <property type="entry name" value="Wzy_C"/>
    <property type="match status" value="1"/>
</dbReference>
<dbReference type="RefSeq" id="WP_307362268.1">
    <property type="nucleotide sequence ID" value="NZ_JAUSTB010000016.1"/>
</dbReference>
<evidence type="ECO:0000313" key="8">
    <source>
        <dbReference type="Proteomes" id="UP001239267"/>
    </source>
</evidence>
<keyword evidence="2 5" id="KW-0812">Transmembrane</keyword>
<keyword evidence="4 5" id="KW-0472">Membrane</keyword>
<evidence type="ECO:0000256" key="3">
    <source>
        <dbReference type="ARBA" id="ARBA00022989"/>
    </source>
</evidence>
<evidence type="ECO:0000313" key="7">
    <source>
        <dbReference type="EMBL" id="MDQ0147748.1"/>
    </source>
</evidence>
<name>A0AAJ1WIN5_9MICC</name>
<feature type="transmembrane region" description="Helical" evidence="5">
    <location>
        <begin position="47"/>
        <end position="64"/>
    </location>
</feature>
<comment type="caution">
    <text evidence="7">The sequence shown here is derived from an EMBL/GenBank/DDBJ whole genome shotgun (WGS) entry which is preliminary data.</text>
</comment>
<keyword evidence="3 5" id="KW-1133">Transmembrane helix</keyword>
<sequence>MSGITVFPSMGPGKAWHATTVLTLGLSLVCGLPSYLGIAALGPAGKPGALLFLGALLWWVWVQLQRPFPMSARINPVRLIFFMFLAAILLSYALSTFSAIPTREGGLADGGLLKALSWSGIVLVASDGISDRGRLLTMCRRVVLIASLMALLGLAQLWSGQSLVSTINIPGLATDTTFDNIQSRAGFTRAAATASHPLEYATVLSMALPVACVLATYDVERARLRRWTPVVLIALAGWLSVSRSALVGLFIGLAVLALSWTRKARVLAVIAATAGFLATYLFVPGMIGTIRGLFLGLGNDSSANSRTNSLVVALDIAGRGSPLGRGFGTFLPEYQILDNQYLGLFIETGVIGLLTFISLIAAGAFCCLRVRKKTADPLLRNVSYGIFASVLSGAVTAAFFDALAFPISAAFLFLFIGLAGAIWTIAGTTSDTSVKAP</sequence>
<evidence type="ECO:0000256" key="4">
    <source>
        <dbReference type="ARBA" id="ARBA00023136"/>
    </source>
</evidence>
<evidence type="ECO:0000259" key="6">
    <source>
        <dbReference type="Pfam" id="PF04932"/>
    </source>
</evidence>
<dbReference type="InterPro" id="IPR007016">
    <property type="entry name" value="O-antigen_ligase-rel_domated"/>
</dbReference>